<gene>
    <name evidence="2" type="ORF">N2K84_15240</name>
</gene>
<keyword evidence="1" id="KW-0472">Membrane</keyword>
<feature type="transmembrane region" description="Helical" evidence="1">
    <location>
        <begin position="17"/>
        <end position="38"/>
    </location>
</feature>
<proteinExistence type="predicted"/>
<evidence type="ECO:0000313" key="2">
    <source>
        <dbReference type="EMBL" id="MCW0484096.1"/>
    </source>
</evidence>
<name>A0AA42C9K6_9BACT</name>
<reference evidence="2" key="1">
    <citation type="submission" date="2022-10" db="EMBL/GenBank/DDBJ databases">
        <title>Gaoshiqiia sediminis gen. nov., sp. nov., isolated from coastal sediment.</title>
        <authorList>
            <person name="Yu W.X."/>
            <person name="Mu D.S."/>
            <person name="Du J.Z."/>
            <person name="Liang Y.Q."/>
        </authorList>
    </citation>
    <scope>NUCLEOTIDE SEQUENCE</scope>
    <source>
        <strain evidence="2">A06</strain>
    </source>
</reference>
<keyword evidence="3" id="KW-1185">Reference proteome</keyword>
<protein>
    <submittedName>
        <fullName evidence="2">Uncharacterized protein</fullName>
    </submittedName>
</protein>
<keyword evidence="1" id="KW-0812">Transmembrane</keyword>
<dbReference type="AlphaFoldDB" id="A0AA42C9K6"/>
<comment type="caution">
    <text evidence="2">The sequence shown here is derived from an EMBL/GenBank/DDBJ whole genome shotgun (WGS) entry which is preliminary data.</text>
</comment>
<dbReference type="Proteomes" id="UP001163821">
    <property type="component" value="Unassembled WGS sequence"/>
</dbReference>
<evidence type="ECO:0000256" key="1">
    <source>
        <dbReference type="SAM" id="Phobius"/>
    </source>
</evidence>
<accession>A0AA42C9K6</accession>
<sequence>MILQSINLSRSVGDMELGWIIASCIVLVVFWTTAFSLLSRSVQKDRDIHMWPTLKQVDQATDRQIVWWVNNLPIASNDAEMIIIDRIVRRYLDVDVEPEPCRKPNELHAADRYAMADQINDECFISSEY</sequence>
<organism evidence="2 3">
    <name type="scientific">Gaoshiqia sediminis</name>
    <dbReference type="NCBI Taxonomy" id="2986998"/>
    <lineage>
        <taxon>Bacteria</taxon>
        <taxon>Pseudomonadati</taxon>
        <taxon>Bacteroidota</taxon>
        <taxon>Bacteroidia</taxon>
        <taxon>Marinilabiliales</taxon>
        <taxon>Prolixibacteraceae</taxon>
        <taxon>Gaoshiqia</taxon>
    </lineage>
</organism>
<dbReference type="RefSeq" id="WP_282592688.1">
    <property type="nucleotide sequence ID" value="NZ_JAPAAF010000028.1"/>
</dbReference>
<evidence type="ECO:0000313" key="3">
    <source>
        <dbReference type="Proteomes" id="UP001163821"/>
    </source>
</evidence>
<dbReference type="EMBL" id="JAPAAF010000028">
    <property type="protein sequence ID" value="MCW0484096.1"/>
    <property type="molecule type" value="Genomic_DNA"/>
</dbReference>
<keyword evidence="1" id="KW-1133">Transmembrane helix</keyword>